<keyword evidence="4" id="KW-0547">Nucleotide-binding</keyword>
<dbReference type="AlphaFoldDB" id="A0A9W9Y9A2"/>
<evidence type="ECO:0000256" key="1">
    <source>
        <dbReference type="ARBA" id="ARBA00004141"/>
    </source>
</evidence>
<proteinExistence type="predicted"/>
<name>A0A9W9Y9A2_9CNID</name>
<dbReference type="Gene3D" id="3.40.50.300">
    <property type="entry name" value="P-loop containing nucleotide triphosphate hydrolases"/>
    <property type="match status" value="1"/>
</dbReference>
<feature type="transmembrane region" description="Helical" evidence="8">
    <location>
        <begin position="21"/>
        <end position="43"/>
    </location>
</feature>
<evidence type="ECO:0000256" key="2">
    <source>
        <dbReference type="ARBA" id="ARBA00022448"/>
    </source>
</evidence>
<dbReference type="GO" id="GO:0005524">
    <property type="term" value="F:ATP binding"/>
    <property type="evidence" value="ECO:0007669"/>
    <property type="project" value="UniProtKB-KW"/>
</dbReference>
<comment type="caution">
    <text evidence="11">The sequence shown here is derived from an EMBL/GenBank/DDBJ whole genome shotgun (WGS) entry which is preliminary data.</text>
</comment>
<feature type="domain" description="ABC transmembrane type-1" evidence="10">
    <location>
        <begin position="1"/>
        <end position="81"/>
    </location>
</feature>
<sequence>MRHRLETNQRANFCALVASQWLGLFLQFIGVAMVTAVAFIAVLEHHFSTVDPGLVGLAISYALSVTDRLSGMVTSFTETEKQMVGVERVVQYIEDVPSEVSCPHGTVLSSWPSAGQLAFRNVSLVYRVGLPQALRGVSFFTNAGEKLGIVGRTGSGKSSLFQVLFRMVHSYQGAVLLDGVNLASVPLEILRSRLAIIPQDAFLFSGAVRNNLDPWRKCSDAELWTALERCHLTQAVRELGGLDADVGERGRHFSVGQRQLVCLARALLTRSKVLCIDEATASVDLETDQLIQKTIRSEFRDSTVLTIAHRLDTIMDSDRVLVMDRGTVLECDTPRALLGNKRSFFMDLCTVTERKTAEQNFTRHL</sequence>
<dbReference type="PROSITE" id="PS50893">
    <property type="entry name" value="ABC_TRANSPORTER_2"/>
    <property type="match status" value="1"/>
</dbReference>
<dbReference type="CDD" id="cd03244">
    <property type="entry name" value="ABCC_MRP_domain2"/>
    <property type="match status" value="1"/>
</dbReference>
<dbReference type="Gene3D" id="1.20.1560.10">
    <property type="entry name" value="ABC transporter type 1, transmembrane domain"/>
    <property type="match status" value="1"/>
</dbReference>
<dbReference type="SUPFAM" id="SSF90123">
    <property type="entry name" value="ABC transporter transmembrane region"/>
    <property type="match status" value="1"/>
</dbReference>
<keyword evidence="3 8" id="KW-0812">Transmembrane</keyword>
<dbReference type="PROSITE" id="PS00211">
    <property type="entry name" value="ABC_TRANSPORTER_1"/>
    <property type="match status" value="1"/>
</dbReference>
<dbReference type="InterPro" id="IPR050173">
    <property type="entry name" value="ABC_transporter_C-like"/>
</dbReference>
<keyword evidence="6 8" id="KW-1133">Transmembrane helix</keyword>
<dbReference type="InterPro" id="IPR036640">
    <property type="entry name" value="ABC1_TM_sf"/>
</dbReference>
<evidence type="ECO:0000256" key="7">
    <source>
        <dbReference type="ARBA" id="ARBA00023136"/>
    </source>
</evidence>
<dbReference type="GO" id="GO:0016020">
    <property type="term" value="C:membrane"/>
    <property type="evidence" value="ECO:0007669"/>
    <property type="project" value="UniProtKB-SubCell"/>
</dbReference>
<gene>
    <name evidence="11" type="primary">ABCC10_3</name>
    <name evidence="11" type="ORF">OS493_034816</name>
</gene>
<dbReference type="EMBL" id="MU827827">
    <property type="protein sequence ID" value="KAJ7321463.1"/>
    <property type="molecule type" value="Genomic_DNA"/>
</dbReference>
<accession>A0A9W9Y9A2</accession>
<keyword evidence="7 8" id="KW-0472">Membrane</keyword>
<dbReference type="InterPro" id="IPR003439">
    <property type="entry name" value="ABC_transporter-like_ATP-bd"/>
</dbReference>
<dbReference type="SMART" id="SM00382">
    <property type="entry name" value="AAA"/>
    <property type="match status" value="1"/>
</dbReference>
<evidence type="ECO:0000259" key="9">
    <source>
        <dbReference type="PROSITE" id="PS50893"/>
    </source>
</evidence>
<dbReference type="Pfam" id="PF00005">
    <property type="entry name" value="ABC_tran"/>
    <property type="match status" value="1"/>
</dbReference>
<dbReference type="InterPro" id="IPR011527">
    <property type="entry name" value="ABC1_TM_dom"/>
</dbReference>
<dbReference type="GO" id="GO:0016887">
    <property type="term" value="F:ATP hydrolysis activity"/>
    <property type="evidence" value="ECO:0007669"/>
    <property type="project" value="InterPro"/>
</dbReference>
<dbReference type="SUPFAM" id="SSF52540">
    <property type="entry name" value="P-loop containing nucleoside triphosphate hydrolases"/>
    <property type="match status" value="1"/>
</dbReference>
<evidence type="ECO:0000256" key="8">
    <source>
        <dbReference type="SAM" id="Phobius"/>
    </source>
</evidence>
<dbReference type="GO" id="GO:0140359">
    <property type="term" value="F:ABC-type transporter activity"/>
    <property type="evidence" value="ECO:0007669"/>
    <property type="project" value="InterPro"/>
</dbReference>
<keyword evidence="2" id="KW-0813">Transport</keyword>
<keyword evidence="5" id="KW-0067">ATP-binding</keyword>
<dbReference type="PANTHER" id="PTHR24223">
    <property type="entry name" value="ATP-BINDING CASSETTE SUB-FAMILY C"/>
    <property type="match status" value="1"/>
</dbReference>
<evidence type="ECO:0000259" key="10">
    <source>
        <dbReference type="PROSITE" id="PS50929"/>
    </source>
</evidence>
<dbReference type="InterPro" id="IPR027417">
    <property type="entry name" value="P-loop_NTPase"/>
</dbReference>
<dbReference type="PANTHER" id="PTHR24223:SF330">
    <property type="entry name" value="ATP-BINDING CASSETTE SUB-FAMILY C MEMBER 10"/>
    <property type="match status" value="1"/>
</dbReference>
<dbReference type="FunFam" id="3.40.50.300:FF:000163">
    <property type="entry name" value="Multidrug resistance-associated protein member 4"/>
    <property type="match status" value="1"/>
</dbReference>
<comment type="subcellular location">
    <subcellularLocation>
        <location evidence="1">Membrane</location>
        <topology evidence="1">Multi-pass membrane protein</topology>
    </subcellularLocation>
</comment>
<protein>
    <submittedName>
        <fullName evidence="11">Multidrug resistance-associated protein 7</fullName>
    </submittedName>
</protein>
<dbReference type="OrthoDB" id="6500128at2759"/>
<evidence type="ECO:0000256" key="5">
    <source>
        <dbReference type="ARBA" id="ARBA00022840"/>
    </source>
</evidence>
<organism evidence="11 12">
    <name type="scientific">Desmophyllum pertusum</name>
    <dbReference type="NCBI Taxonomy" id="174260"/>
    <lineage>
        <taxon>Eukaryota</taxon>
        <taxon>Metazoa</taxon>
        <taxon>Cnidaria</taxon>
        <taxon>Anthozoa</taxon>
        <taxon>Hexacorallia</taxon>
        <taxon>Scleractinia</taxon>
        <taxon>Caryophylliina</taxon>
        <taxon>Caryophylliidae</taxon>
        <taxon>Desmophyllum</taxon>
    </lineage>
</organism>
<dbReference type="Proteomes" id="UP001163046">
    <property type="component" value="Unassembled WGS sequence"/>
</dbReference>
<feature type="domain" description="ABC transporter" evidence="9">
    <location>
        <begin position="119"/>
        <end position="350"/>
    </location>
</feature>
<evidence type="ECO:0000256" key="3">
    <source>
        <dbReference type="ARBA" id="ARBA00022692"/>
    </source>
</evidence>
<evidence type="ECO:0000256" key="4">
    <source>
        <dbReference type="ARBA" id="ARBA00022741"/>
    </source>
</evidence>
<dbReference type="InterPro" id="IPR003593">
    <property type="entry name" value="AAA+_ATPase"/>
</dbReference>
<evidence type="ECO:0000313" key="11">
    <source>
        <dbReference type="EMBL" id="KAJ7321463.1"/>
    </source>
</evidence>
<dbReference type="InterPro" id="IPR017871">
    <property type="entry name" value="ABC_transporter-like_CS"/>
</dbReference>
<keyword evidence="12" id="KW-1185">Reference proteome</keyword>
<evidence type="ECO:0000313" key="12">
    <source>
        <dbReference type="Proteomes" id="UP001163046"/>
    </source>
</evidence>
<evidence type="ECO:0000256" key="6">
    <source>
        <dbReference type="ARBA" id="ARBA00022989"/>
    </source>
</evidence>
<reference evidence="11" key="1">
    <citation type="submission" date="2023-01" db="EMBL/GenBank/DDBJ databases">
        <title>Genome assembly of the deep-sea coral Lophelia pertusa.</title>
        <authorList>
            <person name="Herrera S."/>
            <person name="Cordes E."/>
        </authorList>
    </citation>
    <scope>NUCLEOTIDE SEQUENCE</scope>
    <source>
        <strain evidence="11">USNM1676648</strain>
        <tissue evidence="11">Polyp</tissue>
    </source>
</reference>
<dbReference type="PROSITE" id="PS50929">
    <property type="entry name" value="ABC_TM1F"/>
    <property type="match status" value="1"/>
</dbReference>